<proteinExistence type="predicted"/>
<evidence type="ECO:0000313" key="5">
    <source>
        <dbReference type="Proteomes" id="UP001278738"/>
    </source>
</evidence>
<evidence type="ECO:0000313" key="3">
    <source>
        <dbReference type="EMBL" id="MDX6186492.1"/>
    </source>
</evidence>
<organism evidence="3 4">
    <name type="scientific">Flavobacterium flavipigmentatum</name>
    <dbReference type="NCBI Taxonomy" id="2893884"/>
    <lineage>
        <taxon>Bacteria</taxon>
        <taxon>Pseudomonadati</taxon>
        <taxon>Bacteroidota</taxon>
        <taxon>Flavobacteriia</taxon>
        <taxon>Flavobacteriales</taxon>
        <taxon>Flavobacteriaceae</taxon>
        <taxon>Flavobacterium</taxon>
    </lineage>
</organism>
<keyword evidence="5" id="KW-1185">Reference proteome</keyword>
<accession>A0AAJ2VX39</accession>
<dbReference type="Proteomes" id="UP001278738">
    <property type="component" value="Unassembled WGS sequence"/>
</dbReference>
<dbReference type="RefSeq" id="WP_229973900.1">
    <property type="nucleotide sequence ID" value="NZ_CP087133.1"/>
</dbReference>
<feature type="transmembrane region" description="Helical" evidence="1">
    <location>
        <begin position="7"/>
        <end position="25"/>
    </location>
</feature>
<keyword evidence="1" id="KW-0472">Membrane</keyword>
<evidence type="ECO:0000256" key="1">
    <source>
        <dbReference type="SAM" id="Phobius"/>
    </source>
</evidence>
<reference evidence="3 5" key="1">
    <citation type="submission" date="2023-11" db="EMBL/GenBank/DDBJ databases">
        <title>Unpublished Manusciprt.</title>
        <authorList>
            <person name="Saticioglu I.B."/>
            <person name="Ay H."/>
            <person name="Ajmi N."/>
            <person name="Altun S."/>
            <person name="Duman M."/>
        </authorList>
    </citation>
    <scope>NUCLEOTIDE SEQUENCE</scope>
    <source>
        <strain evidence="2 5">Fl-33</strain>
        <strain evidence="3">Fl-77</strain>
    </source>
</reference>
<keyword evidence="1" id="KW-1133">Transmembrane helix</keyword>
<dbReference type="EMBL" id="JAWXVH010000005">
    <property type="protein sequence ID" value="MDX6186492.1"/>
    <property type="molecule type" value="Genomic_DNA"/>
</dbReference>
<evidence type="ECO:0000313" key="2">
    <source>
        <dbReference type="EMBL" id="MDX6183039.1"/>
    </source>
</evidence>
<dbReference type="EMBL" id="JAWXVG010000005">
    <property type="protein sequence ID" value="MDX6183039.1"/>
    <property type="molecule type" value="Genomic_DNA"/>
</dbReference>
<feature type="transmembrane region" description="Helical" evidence="1">
    <location>
        <begin position="31"/>
        <end position="52"/>
    </location>
</feature>
<keyword evidence="1" id="KW-0812">Transmembrane</keyword>
<gene>
    <name evidence="2" type="ORF">SGQ18_12765</name>
    <name evidence="3" type="ORF">SGQ44_12020</name>
</gene>
<protein>
    <submittedName>
        <fullName evidence="3">Uncharacterized protein</fullName>
    </submittedName>
</protein>
<evidence type="ECO:0000313" key="4">
    <source>
        <dbReference type="Proteomes" id="UP001270053"/>
    </source>
</evidence>
<name>A0AAJ2VX39_9FLAO</name>
<dbReference type="Proteomes" id="UP001270053">
    <property type="component" value="Unassembled WGS sequence"/>
</dbReference>
<comment type="caution">
    <text evidence="3">The sequence shown here is derived from an EMBL/GenBank/DDBJ whole genome shotgun (WGS) entry which is preliminary data.</text>
</comment>
<sequence length="424" mass="50155">MNSKKRSLINILIGIILILFGYYLYSFTVTLFHYMGLLMIIYGGFVSVVKILKITFLNNGKFKGIHRFEENENLQIPSSSKEILEFRIKHNKEVIFKVPYFGEFNVLNYNNKDNNFNNPSFLKEEISNIVNREFYPVFRAENLIPIARNKSNGALFVEENKSEVVYIDLDNSNFKPLTLNKKLDFYLDLNKLSLQNNAYYGNALEKLENIISNEEFFYDVPDGIFEGKDYLEIFDKSFNLLDINIDYSITAIEEKEDKYFIELEIEGKIFKTFFQKYSHYIDNERITMVLNEILELTQANVQKKFYLLSYEFCDFGIVLADQSTYEKLKENGCIDFDFENQKLTAEEIRSIKKYSDLSTEIDNIEFHIELVKKSNKKDFKKGRQYHFSYQTKYLFDTDGLNLIKEKLNIVIVKIELGYEIFFKN</sequence>
<dbReference type="AlphaFoldDB" id="A0AAJ2VX39"/>